<dbReference type="GO" id="GO:0003700">
    <property type="term" value="F:DNA-binding transcription factor activity"/>
    <property type="evidence" value="ECO:0007669"/>
    <property type="project" value="InterPro"/>
</dbReference>
<keyword evidence="2" id="KW-0805">Transcription regulation</keyword>
<evidence type="ECO:0000256" key="2">
    <source>
        <dbReference type="ARBA" id="ARBA00023015"/>
    </source>
</evidence>
<dbReference type="RefSeq" id="WP_188671870.1">
    <property type="nucleotide sequence ID" value="NZ_BMKA01000002.1"/>
</dbReference>
<keyword evidence="4" id="KW-0804">Transcription</keyword>
<dbReference type="Proteomes" id="UP000628017">
    <property type="component" value="Unassembled WGS sequence"/>
</dbReference>
<dbReference type="GO" id="GO:0003677">
    <property type="term" value="F:DNA binding"/>
    <property type="evidence" value="ECO:0007669"/>
    <property type="project" value="UniProtKB-KW"/>
</dbReference>
<evidence type="ECO:0000256" key="1">
    <source>
        <dbReference type="ARBA" id="ARBA00009437"/>
    </source>
</evidence>
<dbReference type="InterPro" id="IPR036388">
    <property type="entry name" value="WH-like_DNA-bd_sf"/>
</dbReference>
<evidence type="ECO:0000313" key="6">
    <source>
        <dbReference type="EMBL" id="GGA13070.1"/>
    </source>
</evidence>
<accession>A0A916QUV9</accession>
<reference evidence="6" key="2">
    <citation type="submission" date="2020-09" db="EMBL/GenBank/DDBJ databases">
        <authorList>
            <person name="Sun Q."/>
            <person name="Zhou Y."/>
        </authorList>
    </citation>
    <scope>NUCLEOTIDE SEQUENCE</scope>
    <source>
        <strain evidence="6">CGMCC 1.15880</strain>
    </source>
</reference>
<dbReference type="Pfam" id="PF00126">
    <property type="entry name" value="HTH_1"/>
    <property type="match status" value="1"/>
</dbReference>
<dbReference type="FunFam" id="1.10.10.10:FF:000001">
    <property type="entry name" value="LysR family transcriptional regulator"/>
    <property type="match status" value="1"/>
</dbReference>
<name>A0A916QUV9_9RHOB</name>
<sequence length="294" mass="32693">MVRNLDITALRSFVAVADTGGVTRAAAQLNLTQSAVSMQLKRLEESLGQSLLDRANRSVTPTAQGEVMLSYGRRLLALNDEVWNRMTDQKFEGEIVFGVPHDIVYPHIPKVLKRFSTAYPKVKVKMVSCYTSELKRQFEAGDCDVILTTETGGAEDSVRLTSLDLTWYGAQQGTTWRERPLRVAFETQCIFRPIALKALDEAQIPWEMAVESMSSMTVEASLSADLAVQARLKGTAPPYLEAIPQGALPDLPEFQINMMVTPASRNEMAPLLAEMVREEYCCSVEPSQRMRLAV</sequence>
<comment type="caution">
    <text evidence="6">The sequence shown here is derived from an EMBL/GenBank/DDBJ whole genome shotgun (WGS) entry which is preliminary data.</text>
</comment>
<evidence type="ECO:0000256" key="4">
    <source>
        <dbReference type="ARBA" id="ARBA00023163"/>
    </source>
</evidence>
<evidence type="ECO:0000259" key="5">
    <source>
        <dbReference type="PROSITE" id="PS50931"/>
    </source>
</evidence>
<dbReference type="PANTHER" id="PTHR30579">
    <property type="entry name" value="TRANSCRIPTIONAL REGULATOR"/>
    <property type="match status" value="1"/>
</dbReference>
<organism evidence="6 7">
    <name type="scientific">Neptunicoccus cionae</name>
    <dbReference type="NCBI Taxonomy" id="2035344"/>
    <lineage>
        <taxon>Bacteria</taxon>
        <taxon>Pseudomonadati</taxon>
        <taxon>Pseudomonadota</taxon>
        <taxon>Alphaproteobacteria</taxon>
        <taxon>Rhodobacterales</taxon>
        <taxon>Paracoccaceae</taxon>
        <taxon>Neptunicoccus</taxon>
    </lineage>
</organism>
<dbReference type="EMBL" id="BMKA01000002">
    <property type="protein sequence ID" value="GGA13070.1"/>
    <property type="molecule type" value="Genomic_DNA"/>
</dbReference>
<reference evidence="6" key="1">
    <citation type="journal article" date="2014" name="Int. J. Syst. Evol. Microbiol.">
        <title>Complete genome sequence of Corynebacterium casei LMG S-19264T (=DSM 44701T), isolated from a smear-ripened cheese.</title>
        <authorList>
            <consortium name="US DOE Joint Genome Institute (JGI-PGF)"/>
            <person name="Walter F."/>
            <person name="Albersmeier A."/>
            <person name="Kalinowski J."/>
            <person name="Ruckert C."/>
        </authorList>
    </citation>
    <scope>NUCLEOTIDE SEQUENCE</scope>
    <source>
        <strain evidence="6">CGMCC 1.15880</strain>
    </source>
</reference>
<keyword evidence="7" id="KW-1185">Reference proteome</keyword>
<comment type="similarity">
    <text evidence="1">Belongs to the LysR transcriptional regulatory family.</text>
</comment>
<dbReference type="PANTHER" id="PTHR30579:SF7">
    <property type="entry name" value="HTH-TYPE TRANSCRIPTIONAL REGULATOR LRHA-RELATED"/>
    <property type="match status" value="1"/>
</dbReference>
<evidence type="ECO:0000256" key="3">
    <source>
        <dbReference type="ARBA" id="ARBA00023125"/>
    </source>
</evidence>
<proteinExistence type="inferred from homology"/>
<dbReference type="SUPFAM" id="SSF46785">
    <property type="entry name" value="Winged helix' DNA-binding domain"/>
    <property type="match status" value="1"/>
</dbReference>
<dbReference type="InterPro" id="IPR036390">
    <property type="entry name" value="WH_DNA-bd_sf"/>
</dbReference>
<dbReference type="Gene3D" id="1.10.10.10">
    <property type="entry name" value="Winged helix-like DNA-binding domain superfamily/Winged helix DNA-binding domain"/>
    <property type="match status" value="1"/>
</dbReference>
<dbReference type="Pfam" id="PF03466">
    <property type="entry name" value="LysR_substrate"/>
    <property type="match status" value="1"/>
</dbReference>
<feature type="domain" description="HTH lysR-type" evidence="5">
    <location>
        <begin position="5"/>
        <end position="62"/>
    </location>
</feature>
<dbReference type="InterPro" id="IPR000847">
    <property type="entry name" value="LysR_HTH_N"/>
</dbReference>
<keyword evidence="3" id="KW-0238">DNA-binding</keyword>
<dbReference type="Gene3D" id="3.40.190.10">
    <property type="entry name" value="Periplasmic binding protein-like II"/>
    <property type="match status" value="2"/>
</dbReference>
<dbReference type="PRINTS" id="PR00039">
    <property type="entry name" value="HTHLYSR"/>
</dbReference>
<gene>
    <name evidence="6" type="ORF">GCM10011498_11230</name>
</gene>
<dbReference type="PROSITE" id="PS50931">
    <property type="entry name" value="HTH_LYSR"/>
    <property type="match status" value="1"/>
</dbReference>
<protein>
    <submittedName>
        <fullName evidence="6">LysR family transcriptional regulator</fullName>
    </submittedName>
</protein>
<evidence type="ECO:0000313" key="7">
    <source>
        <dbReference type="Proteomes" id="UP000628017"/>
    </source>
</evidence>
<dbReference type="SUPFAM" id="SSF53850">
    <property type="entry name" value="Periplasmic binding protein-like II"/>
    <property type="match status" value="1"/>
</dbReference>
<dbReference type="InterPro" id="IPR005119">
    <property type="entry name" value="LysR_subst-bd"/>
</dbReference>
<dbReference type="InterPro" id="IPR050176">
    <property type="entry name" value="LTTR"/>
</dbReference>
<dbReference type="AlphaFoldDB" id="A0A916QUV9"/>